<evidence type="ECO:0000313" key="4">
    <source>
        <dbReference type="Proteomes" id="UP000245959"/>
    </source>
</evidence>
<dbReference type="Proteomes" id="UP000245959">
    <property type="component" value="Unassembled WGS sequence"/>
</dbReference>
<name>A0A2U1B429_9BACT</name>
<organism evidence="3 4">
    <name type="scientific">Victivallis vadensis</name>
    <dbReference type="NCBI Taxonomy" id="172901"/>
    <lineage>
        <taxon>Bacteria</taxon>
        <taxon>Pseudomonadati</taxon>
        <taxon>Lentisphaerota</taxon>
        <taxon>Lentisphaeria</taxon>
        <taxon>Victivallales</taxon>
        <taxon>Victivallaceae</taxon>
        <taxon>Victivallis</taxon>
    </lineage>
</organism>
<protein>
    <submittedName>
        <fullName evidence="3">Uncharacterized protein</fullName>
    </submittedName>
</protein>
<dbReference type="GeneID" id="78294840"/>
<dbReference type="EMBL" id="QEKH01000009">
    <property type="protein sequence ID" value="PVY43351.1"/>
    <property type="molecule type" value="Genomic_DNA"/>
</dbReference>
<gene>
    <name evidence="3" type="ORF">C8D82_10936</name>
</gene>
<keyword evidence="4" id="KW-1185">Reference proteome</keyword>
<evidence type="ECO:0000256" key="1">
    <source>
        <dbReference type="SAM" id="MobiDB-lite"/>
    </source>
</evidence>
<comment type="caution">
    <text evidence="3">The sequence shown here is derived from an EMBL/GenBank/DDBJ whole genome shotgun (WGS) entry which is preliminary data.</text>
</comment>
<proteinExistence type="predicted"/>
<feature type="region of interest" description="Disordered" evidence="1">
    <location>
        <begin position="439"/>
        <end position="464"/>
    </location>
</feature>
<sequence>MKKSFCAFAAALSMTVSAASGFQPTGLNRDAYLDLMEPIVRLAAGWVDEKGAVIDPALNREWNQTTPRFVSSAAILLRFGRCPELLDTVRRAMTYSCSRLPETEVRESSPDFWMRELATAWYCLKPLVPPEESEAWRTRLAAVEPENIYKFTDPAHKKLKEFHNWAVYSSGGESMRDSLGIGGGDFLWGNRFFDVYMAGQLHRLTPEGMYRDPGDPITYDITTRLQIANALHFGYRGEHFRILDNFLKTGGPTLLRFLSPEGFVPYGGRSAGMQFQEAIAAALCELEANRCKRLGDLESAGQFKRQAHLCIQAIRPYLTGRELYHVKNRFPPTSLHGCDGYAQYSVYLLFASSVLGQAALFADDSIAERPAPAEQGGYLFVLAPAFHKVFASCGGSYAELDADADPRYDSTGLGRILLKGVPYGVLPAMPFTATPNHKLTRGKAPAQPAAIGPAWEGGTAAAKPDAPWDTEIIRQTPQEVAWKCAGKYGEHTVIQEYALTPAALAIRCRVTGKDGKPVPFRFEFPVLSNDGALRPEWKLDGNVASYENIKLTASAPWQAGEEIANRNGLYRVLRFNSNAEGVAEVAAAVSPETH</sequence>
<evidence type="ECO:0000313" key="3">
    <source>
        <dbReference type="EMBL" id="PVY43351.1"/>
    </source>
</evidence>
<evidence type="ECO:0000256" key="2">
    <source>
        <dbReference type="SAM" id="SignalP"/>
    </source>
</evidence>
<dbReference type="RefSeq" id="WP_116883535.1">
    <property type="nucleotide sequence ID" value="NZ_CALXNT010000039.1"/>
</dbReference>
<feature type="chain" id="PRO_5015452510" evidence="2">
    <location>
        <begin position="19"/>
        <end position="594"/>
    </location>
</feature>
<reference evidence="3 4" key="1">
    <citation type="submission" date="2018-04" db="EMBL/GenBank/DDBJ databases">
        <title>Genomic Encyclopedia of Type Strains, Phase IV (KMG-IV): sequencing the most valuable type-strain genomes for metagenomic binning, comparative biology and taxonomic classification.</title>
        <authorList>
            <person name="Goeker M."/>
        </authorList>
    </citation>
    <scope>NUCLEOTIDE SEQUENCE [LARGE SCALE GENOMIC DNA]</scope>
    <source>
        <strain evidence="3 4">DSM 14823</strain>
    </source>
</reference>
<dbReference type="AlphaFoldDB" id="A0A2U1B429"/>
<feature type="signal peptide" evidence="2">
    <location>
        <begin position="1"/>
        <end position="18"/>
    </location>
</feature>
<accession>A0A2U1B429</accession>
<keyword evidence="2" id="KW-0732">Signal</keyword>